<evidence type="ECO:0000256" key="1">
    <source>
        <dbReference type="SAM" id="Phobius"/>
    </source>
</evidence>
<dbReference type="AlphaFoldDB" id="A0A318D7K1"/>
<keyword evidence="3" id="KW-1185">Reference proteome</keyword>
<keyword evidence="1" id="KW-0472">Membrane</keyword>
<accession>A0A318D7K1</accession>
<name>A0A318D7K1_9GAMM</name>
<feature type="transmembrane region" description="Helical" evidence="1">
    <location>
        <begin position="20"/>
        <end position="40"/>
    </location>
</feature>
<organism evidence="2 3">
    <name type="scientific">Kangiella spongicola</name>
    <dbReference type="NCBI Taxonomy" id="796379"/>
    <lineage>
        <taxon>Bacteria</taxon>
        <taxon>Pseudomonadati</taxon>
        <taxon>Pseudomonadota</taxon>
        <taxon>Gammaproteobacteria</taxon>
        <taxon>Kangiellales</taxon>
        <taxon>Kangiellaceae</taxon>
        <taxon>Kangiella</taxon>
    </lineage>
</organism>
<reference evidence="2 3" key="1">
    <citation type="submission" date="2018-05" db="EMBL/GenBank/DDBJ databases">
        <title>Kangiella spongicola genome sequence.</title>
        <authorList>
            <person name="Maclea K.S."/>
            <person name="Goen A.E."/>
            <person name="Kelley C."/>
            <person name="Underriner A."/>
            <person name="Silverwood T."/>
            <person name="Trachtenberg A.M."/>
        </authorList>
    </citation>
    <scope>NUCLEOTIDE SEQUENCE [LARGE SCALE GENOMIC DNA]</scope>
    <source>
        <strain evidence="2 3">ATCC BAA-2076</strain>
    </source>
</reference>
<comment type="caution">
    <text evidence="2">The sequence shown here is derived from an EMBL/GenBank/DDBJ whole genome shotgun (WGS) entry which is preliminary data.</text>
</comment>
<keyword evidence="1" id="KW-0812">Transmembrane</keyword>
<evidence type="ECO:0000313" key="3">
    <source>
        <dbReference type="Proteomes" id="UP000247689"/>
    </source>
</evidence>
<dbReference type="Proteomes" id="UP000247689">
    <property type="component" value="Unassembled WGS sequence"/>
</dbReference>
<gene>
    <name evidence="2" type="ORF">DL796_06925</name>
</gene>
<dbReference type="RefSeq" id="WP_110200977.1">
    <property type="nucleotide sequence ID" value="NZ_QICH01000002.1"/>
</dbReference>
<proteinExistence type="predicted"/>
<dbReference type="EMBL" id="QICH01000002">
    <property type="protein sequence ID" value="PXF63174.1"/>
    <property type="molecule type" value="Genomic_DNA"/>
</dbReference>
<feature type="transmembrane region" description="Helical" evidence="1">
    <location>
        <begin position="52"/>
        <end position="73"/>
    </location>
</feature>
<evidence type="ECO:0008006" key="4">
    <source>
        <dbReference type="Google" id="ProtNLM"/>
    </source>
</evidence>
<evidence type="ECO:0000313" key="2">
    <source>
        <dbReference type="EMBL" id="PXF63174.1"/>
    </source>
</evidence>
<protein>
    <recommendedName>
        <fullName evidence="4">Bacterial Pleckstrin homology domain-containing protein</fullName>
    </recommendedName>
</protein>
<keyword evidence="1" id="KW-1133">Transmembrane helix</keyword>
<dbReference type="OrthoDB" id="6194331at2"/>
<sequence length="168" mass="19037">MADKQFRYKETQAMMPPMVIKLVILMLIIIMGLFGYMYIAQEFLELEVGENALPPLWALAIFILTALLTYYVANLKINIKVDDRDLMLGLGVIGKRSFPLDKIRSVELYEGSPAKDFLGYGYRVGLKKLGYVGRAPEAIAITFEHFKRTLVVTTKDPEALIKSLKDLD</sequence>